<dbReference type="InterPro" id="IPR025874">
    <property type="entry name" value="DZR"/>
</dbReference>
<accession>A0A7C1GNQ3</accession>
<evidence type="ECO:0000259" key="3">
    <source>
        <dbReference type="Pfam" id="PF13421"/>
    </source>
</evidence>
<dbReference type="Pfam" id="PF13421">
    <property type="entry name" value="Band_7_1"/>
    <property type="match status" value="1"/>
</dbReference>
<sequence length="329" mass="36540">MPQVIEWVNPGPEDIVWRYPDENITWGAQLIVHEYEVAVFFRDGKAYDVLGPGRHTLTTQNLPLITKVLTTLAGYPTTPFKATVIFVSTKTFKGLFGGRTQTTELAPLMFRGGYWFKVGDPRIFVTEVVGGQGKYTSSEVNEFIRGFINEKIIRHLSTYTLADAFANIEQVSFKTKAFLLEELRRIGLELIDLKFEAIDTTPEYRDRLFWIKQTGAAGYVLQMDTTKQVARELGKSPGAAVGAGVAIIPPLMQPPPVQPPPAPQPQQPPQPVQPQTKTCPNCGRQVPIDAVFCPYCGYRFPPPTKKCPNCGRDVPGDALFCPYCGTKLA</sequence>
<dbReference type="CDD" id="cd03408">
    <property type="entry name" value="SPFH_like_u1"/>
    <property type="match status" value="1"/>
</dbReference>
<evidence type="ECO:0000256" key="1">
    <source>
        <dbReference type="SAM" id="MobiDB-lite"/>
    </source>
</evidence>
<dbReference type="SUPFAM" id="SSF117892">
    <property type="entry name" value="Band 7/SPFH domain"/>
    <property type="match status" value="1"/>
</dbReference>
<feature type="domain" description="DZANK-type" evidence="2">
    <location>
        <begin position="279"/>
        <end position="325"/>
    </location>
</feature>
<organism evidence="4">
    <name type="scientific">Thermofilum adornatum</name>
    <dbReference type="NCBI Taxonomy" id="1365176"/>
    <lineage>
        <taxon>Archaea</taxon>
        <taxon>Thermoproteota</taxon>
        <taxon>Thermoprotei</taxon>
        <taxon>Thermofilales</taxon>
        <taxon>Thermofilaceae</taxon>
        <taxon>Thermofilum</taxon>
    </lineage>
</organism>
<evidence type="ECO:0000313" key="4">
    <source>
        <dbReference type="EMBL" id="HDP15151.1"/>
    </source>
</evidence>
<dbReference type="EMBL" id="DSAY01000095">
    <property type="protein sequence ID" value="HDP15151.1"/>
    <property type="molecule type" value="Genomic_DNA"/>
</dbReference>
<gene>
    <name evidence="4" type="ORF">ENN26_05165</name>
</gene>
<feature type="domain" description="SPFH" evidence="3">
    <location>
        <begin position="16"/>
        <end position="201"/>
    </location>
</feature>
<feature type="region of interest" description="Disordered" evidence="1">
    <location>
        <begin position="252"/>
        <end position="278"/>
    </location>
</feature>
<reference evidence="4" key="1">
    <citation type="journal article" date="2020" name="mSystems">
        <title>Genome- and Community-Level Interaction Insights into Carbon Utilization and Element Cycling Functions of Hydrothermarchaeota in Hydrothermal Sediment.</title>
        <authorList>
            <person name="Zhou Z."/>
            <person name="Liu Y."/>
            <person name="Xu W."/>
            <person name="Pan J."/>
            <person name="Luo Z.H."/>
            <person name="Li M."/>
        </authorList>
    </citation>
    <scope>NUCLEOTIDE SEQUENCE [LARGE SCALE GENOMIC DNA]</scope>
    <source>
        <strain evidence="4">SpSt-116</strain>
    </source>
</reference>
<dbReference type="InterPro" id="IPR033880">
    <property type="entry name" value="SPFH_YdjI"/>
</dbReference>
<dbReference type="Pfam" id="PF12773">
    <property type="entry name" value="DZR"/>
    <property type="match status" value="1"/>
</dbReference>
<feature type="compositionally biased region" description="Pro residues" evidence="1">
    <location>
        <begin position="252"/>
        <end position="272"/>
    </location>
</feature>
<dbReference type="AlphaFoldDB" id="A0A7C1GNQ3"/>
<protein>
    <submittedName>
        <fullName evidence="4">SPFH domain-containing protein</fullName>
    </submittedName>
</protein>
<proteinExistence type="predicted"/>
<dbReference type="PANTHER" id="PTHR37826:SF2">
    <property type="entry name" value="ZINC-RIBBON DOMAIN-CONTAINING PROTEIN"/>
    <property type="match status" value="1"/>
</dbReference>
<evidence type="ECO:0000259" key="2">
    <source>
        <dbReference type="Pfam" id="PF12773"/>
    </source>
</evidence>
<name>A0A7C1GNQ3_9CREN</name>
<dbReference type="PANTHER" id="PTHR37826">
    <property type="entry name" value="FLOTILLIN BAND_7_5 DOMAIN PROTEIN"/>
    <property type="match status" value="1"/>
</dbReference>
<dbReference type="InterPro" id="IPR036013">
    <property type="entry name" value="Band_7/SPFH_dom_sf"/>
</dbReference>
<comment type="caution">
    <text evidence="4">The sequence shown here is derived from an EMBL/GenBank/DDBJ whole genome shotgun (WGS) entry which is preliminary data.</text>
</comment>